<dbReference type="WBParaSite" id="Pan_g12571.t1">
    <property type="protein sequence ID" value="Pan_g12571.t1"/>
    <property type="gene ID" value="Pan_g12571"/>
</dbReference>
<feature type="compositionally biased region" description="Low complexity" evidence="1">
    <location>
        <begin position="39"/>
        <end position="50"/>
    </location>
</feature>
<dbReference type="Proteomes" id="UP000492821">
    <property type="component" value="Unassembled WGS sequence"/>
</dbReference>
<name>A0A7E4ZRD9_PANRE</name>
<organism evidence="2 3">
    <name type="scientific">Panagrellus redivivus</name>
    <name type="common">Microworm</name>
    <dbReference type="NCBI Taxonomy" id="6233"/>
    <lineage>
        <taxon>Eukaryota</taxon>
        <taxon>Metazoa</taxon>
        <taxon>Ecdysozoa</taxon>
        <taxon>Nematoda</taxon>
        <taxon>Chromadorea</taxon>
        <taxon>Rhabditida</taxon>
        <taxon>Tylenchina</taxon>
        <taxon>Panagrolaimomorpha</taxon>
        <taxon>Panagrolaimoidea</taxon>
        <taxon>Panagrolaimidae</taxon>
        <taxon>Panagrellus</taxon>
    </lineage>
</organism>
<evidence type="ECO:0000313" key="2">
    <source>
        <dbReference type="Proteomes" id="UP000492821"/>
    </source>
</evidence>
<keyword evidence="2" id="KW-1185">Reference proteome</keyword>
<evidence type="ECO:0000256" key="1">
    <source>
        <dbReference type="SAM" id="MobiDB-lite"/>
    </source>
</evidence>
<feature type="compositionally biased region" description="Polar residues" evidence="1">
    <location>
        <begin position="51"/>
        <end position="63"/>
    </location>
</feature>
<reference evidence="3" key="2">
    <citation type="submission" date="2020-10" db="UniProtKB">
        <authorList>
            <consortium name="WormBaseParasite"/>
        </authorList>
    </citation>
    <scope>IDENTIFICATION</scope>
</reference>
<protein>
    <submittedName>
        <fullName evidence="3">BZIP domain-containing protein</fullName>
    </submittedName>
</protein>
<dbReference type="AlphaFoldDB" id="A0A7E4ZRD9"/>
<accession>A0A7E4ZRD9</accession>
<evidence type="ECO:0000313" key="3">
    <source>
        <dbReference type="WBParaSite" id="Pan_g12571.t1"/>
    </source>
</evidence>
<reference evidence="2" key="1">
    <citation type="journal article" date="2013" name="Genetics">
        <title>The draft genome and transcriptome of Panagrellus redivivus are shaped by the harsh demands of a free-living lifestyle.</title>
        <authorList>
            <person name="Srinivasan J."/>
            <person name="Dillman A.R."/>
            <person name="Macchietto M.G."/>
            <person name="Heikkinen L."/>
            <person name="Lakso M."/>
            <person name="Fracchia K.M."/>
            <person name="Antoshechkin I."/>
            <person name="Mortazavi A."/>
            <person name="Wong G."/>
            <person name="Sternberg P.W."/>
        </authorList>
    </citation>
    <scope>NUCLEOTIDE SEQUENCE [LARGE SCALE GENOMIC DNA]</scope>
    <source>
        <strain evidence="2">MT8872</strain>
    </source>
</reference>
<feature type="compositionally biased region" description="Basic and acidic residues" evidence="1">
    <location>
        <begin position="15"/>
        <end position="30"/>
    </location>
</feature>
<feature type="compositionally biased region" description="Basic residues" evidence="1">
    <location>
        <begin position="81"/>
        <end position="100"/>
    </location>
</feature>
<feature type="region of interest" description="Disordered" evidence="1">
    <location>
        <begin position="1"/>
        <end position="121"/>
    </location>
</feature>
<sequence length="133" mass="14660">MSYSASLNLCIMSEEPSKNRTEHAKDDKTESTIVNGNVSKSASEQSSKSQPNTTMSTQQNTDARGNIHEKENISNMPCPGSKHRQAVNARIRKAALKKQKNKEAGDRLAKGRAAKAEREQAEHAVISVLRDRN</sequence>
<feature type="compositionally biased region" description="Basic and acidic residues" evidence="1">
    <location>
        <begin position="101"/>
        <end position="121"/>
    </location>
</feature>
<proteinExistence type="predicted"/>